<evidence type="ECO:0000256" key="2">
    <source>
        <dbReference type="SAM" id="SignalP"/>
    </source>
</evidence>
<evidence type="ECO:0000313" key="4">
    <source>
        <dbReference type="Proteomes" id="UP000451860"/>
    </source>
</evidence>
<feature type="compositionally biased region" description="Acidic residues" evidence="1">
    <location>
        <begin position="98"/>
        <end position="166"/>
    </location>
</feature>
<feature type="compositionally biased region" description="Acidic residues" evidence="1">
    <location>
        <begin position="205"/>
        <end position="227"/>
    </location>
</feature>
<feature type="compositionally biased region" description="Low complexity" evidence="1">
    <location>
        <begin position="229"/>
        <end position="244"/>
    </location>
</feature>
<name>A0A7J5UU42_9MICO</name>
<feature type="chain" id="PRO_5029864266" evidence="2">
    <location>
        <begin position="28"/>
        <end position="307"/>
    </location>
</feature>
<feature type="signal peptide" evidence="2">
    <location>
        <begin position="1"/>
        <end position="27"/>
    </location>
</feature>
<feature type="compositionally biased region" description="Basic residues" evidence="1">
    <location>
        <begin position="64"/>
        <end position="76"/>
    </location>
</feature>
<protein>
    <submittedName>
        <fullName evidence="3">Uncharacterized protein</fullName>
    </submittedName>
</protein>
<organism evidence="3 4">
    <name type="scientific">Georgenia thermotolerans</name>
    <dbReference type="NCBI Taxonomy" id="527326"/>
    <lineage>
        <taxon>Bacteria</taxon>
        <taxon>Bacillati</taxon>
        <taxon>Actinomycetota</taxon>
        <taxon>Actinomycetes</taxon>
        <taxon>Micrococcales</taxon>
        <taxon>Bogoriellaceae</taxon>
        <taxon>Georgenia</taxon>
    </lineage>
</organism>
<keyword evidence="4" id="KW-1185">Reference proteome</keyword>
<dbReference type="RefSeq" id="WP_152200587.1">
    <property type="nucleotide sequence ID" value="NZ_VUKF01000004.1"/>
</dbReference>
<sequence length="307" mass="32104">MNSSKKLWLISGLSAATIIGGASGAAASPAHGPHDENFKHGAFHATPTDKQDDDGEGHDGPGRKLGHVRGLGHHFSHGVGHLNHQHAPITQPPVDEQPPAEEPDAEEPPVDEQPPAEEPDADEPDAEEPEADEPDAEEPPVDEQPPAEEPEADEPDAEQPDTEEPTADLPPADEPPMDWPVGEEPPMDWPVGEEPPGELTPGDEPVTDEPTAEEPVADEPTTEEPVADEPPVTVPGDDVTTPDDAATDENILLQIVTATLSFPAIEGAVDAVTDIATTVMDQAAVDPASLDTADVTDSVPVPLDAVS</sequence>
<dbReference type="EMBL" id="WHJE01000004">
    <property type="protein sequence ID" value="KAE8765809.1"/>
    <property type="molecule type" value="Genomic_DNA"/>
</dbReference>
<reference evidence="3 4" key="1">
    <citation type="submission" date="2019-10" db="EMBL/GenBank/DDBJ databases">
        <title>Georgenia wutianyii sp. nov. and Georgenia yuyongxinii sp. nov. isolated from plateau pika (Ochotona curzoniae) in the Qinghai-Tibet plateau of China.</title>
        <authorList>
            <person name="Tian Z."/>
        </authorList>
    </citation>
    <scope>NUCLEOTIDE SEQUENCE [LARGE SCALE GENOMIC DNA]</scope>
    <source>
        <strain evidence="3 4">DSM 21501</strain>
    </source>
</reference>
<gene>
    <name evidence="3" type="ORF">GB883_01760</name>
</gene>
<evidence type="ECO:0000256" key="1">
    <source>
        <dbReference type="SAM" id="MobiDB-lite"/>
    </source>
</evidence>
<accession>A0A7J5UU42</accession>
<evidence type="ECO:0000313" key="3">
    <source>
        <dbReference type="EMBL" id="KAE8765809.1"/>
    </source>
</evidence>
<feature type="region of interest" description="Disordered" evidence="1">
    <location>
        <begin position="23"/>
        <end position="244"/>
    </location>
</feature>
<dbReference type="AlphaFoldDB" id="A0A7J5UU42"/>
<keyword evidence="2" id="KW-0732">Signal</keyword>
<proteinExistence type="predicted"/>
<dbReference type="Proteomes" id="UP000451860">
    <property type="component" value="Unassembled WGS sequence"/>
</dbReference>
<comment type="caution">
    <text evidence="3">The sequence shown here is derived from an EMBL/GenBank/DDBJ whole genome shotgun (WGS) entry which is preliminary data.</text>
</comment>